<organism evidence="6 7">
    <name type="scientific">Pseudonocardia alaniniphila</name>
    <dbReference type="NCBI Taxonomy" id="75291"/>
    <lineage>
        <taxon>Bacteria</taxon>
        <taxon>Bacillati</taxon>
        <taxon>Actinomycetota</taxon>
        <taxon>Actinomycetes</taxon>
        <taxon>Pseudonocardiales</taxon>
        <taxon>Pseudonocardiaceae</taxon>
        <taxon>Pseudonocardia</taxon>
    </lineage>
</organism>
<feature type="coiled-coil region" evidence="3">
    <location>
        <begin position="129"/>
        <end position="182"/>
    </location>
</feature>
<evidence type="ECO:0000256" key="5">
    <source>
        <dbReference type="SAM" id="Phobius"/>
    </source>
</evidence>
<sequence length="634" mass="63508">MVTERIAAQPAGPPPSRWSRLRSRFDAMTPRTKWLNLILIVLLILAIVLAFALIGNPSTPTVAVRTAAVVRGAVTSSVTGSGNTESSVSTPVGFQAQGTVTAVTVKAGDTVTLGEVLATVDPTSAKGSLETARAQLASAQAALAQARSGPTAVKSEQDKAAITQAQAELDGANANVTTAQNQLGLDTTSAATAISNAQQKLSDDQASTDTSVKSAQASLGVDEANEEASVEQAQQALKTCQSAGTTTGATSSSVAPPPPQPSPPAPARPTTAPPPTATPRPTMAAPIAFTTLTRTDCNSQQQALDNAERTRDSVLQKDRVAVTAAQQAQATTVDADQQAVTTAQQTQDDTLLKDNQAIATAKQTVITDQGLVTNAQLAQQADLHPMTDDQIAGYAASVDEAQVTVDNAQLGVDQTSLLAPQAGVVLAVNGKVGESSSGGPSASTTSGTSTGSSTGSAASAAATSAGSGFITIANLSRLAVTANIAEADAAKIKLGQKATITFPATNTTATGSVTQITPQSTVTNNVVLYPIQVSLDTAPPGVGVGSTASLNITAGSATDVLEAPNLAITSLGDRHTVTVQRTGTDTVVPVTIGLVGDTQTEITSGVQAGDVLVLPSTTAPTAAGAGAGFPRAGG</sequence>
<dbReference type="SUPFAM" id="SSF111369">
    <property type="entry name" value="HlyD-like secretion proteins"/>
    <property type="match status" value="1"/>
</dbReference>
<dbReference type="Proteomes" id="UP001299970">
    <property type="component" value="Unassembled WGS sequence"/>
</dbReference>
<evidence type="ECO:0000313" key="7">
    <source>
        <dbReference type="Proteomes" id="UP001299970"/>
    </source>
</evidence>
<dbReference type="EMBL" id="JAKXMK010000037">
    <property type="protein sequence ID" value="MCH6170837.1"/>
    <property type="molecule type" value="Genomic_DNA"/>
</dbReference>
<feature type="region of interest" description="Disordered" evidence="4">
    <location>
        <begin position="433"/>
        <end position="458"/>
    </location>
</feature>
<reference evidence="6 7" key="1">
    <citation type="submission" date="2022-03" db="EMBL/GenBank/DDBJ databases">
        <title>Pseudonocardia alaer sp. nov., a novel actinomycete isolated from reed forest soil.</title>
        <authorList>
            <person name="Wang L."/>
        </authorList>
    </citation>
    <scope>NUCLEOTIDE SEQUENCE [LARGE SCALE GENOMIC DNA]</scope>
    <source>
        <strain evidence="6 7">Y-16303</strain>
    </source>
</reference>
<feature type="compositionally biased region" description="Polar residues" evidence="4">
    <location>
        <begin position="231"/>
        <end position="241"/>
    </location>
</feature>
<dbReference type="PANTHER" id="PTHR32347">
    <property type="entry name" value="EFFLUX SYSTEM COMPONENT YKNX-RELATED"/>
    <property type="match status" value="1"/>
</dbReference>
<keyword evidence="5" id="KW-1133">Transmembrane helix</keyword>
<dbReference type="RefSeq" id="WP_241041734.1">
    <property type="nucleotide sequence ID" value="NZ_BAAAJF010000017.1"/>
</dbReference>
<keyword evidence="7" id="KW-1185">Reference proteome</keyword>
<dbReference type="Gene3D" id="2.40.420.20">
    <property type="match status" value="1"/>
</dbReference>
<comment type="caution">
    <text evidence="6">The sequence shown here is derived from an EMBL/GenBank/DDBJ whole genome shotgun (WGS) entry which is preliminary data.</text>
</comment>
<feature type="compositionally biased region" description="Polar residues" evidence="4">
    <location>
        <begin position="200"/>
        <end position="217"/>
    </location>
</feature>
<proteinExistence type="predicted"/>
<accession>A0ABS9TQM0</accession>
<comment type="subcellular location">
    <subcellularLocation>
        <location evidence="1">Cell envelope</location>
    </subcellularLocation>
</comment>
<evidence type="ECO:0000313" key="6">
    <source>
        <dbReference type="EMBL" id="MCH6170837.1"/>
    </source>
</evidence>
<keyword evidence="5" id="KW-0472">Membrane</keyword>
<dbReference type="Gene3D" id="1.10.287.470">
    <property type="entry name" value="Helix hairpin bin"/>
    <property type="match status" value="1"/>
</dbReference>
<protein>
    <submittedName>
        <fullName evidence="6">HlyD family efflux transporter periplasmic adaptor subunit</fullName>
    </submittedName>
</protein>
<dbReference type="Gene3D" id="2.40.50.100">
    <property type="match status" value="1"/>
</dbReference>
<feature type="region of interest" description="Disordered" evidence="4">
    <location>
        <begin position="200"/>
        <end position="282"/>
    </location>
</feature>
<evidence type="ECO:0000256" key="3">
    <source>
        <dbReference type="SAM" id="Coils"/>
    </source>
</evidence>
<dbReference type="Gene3D" id="2.40.30.170">
    <property type="match status" value="1"/>
</dbReference>
<evidence type="ECO:0000256" key="1">
    <source>
        <dbReference type="ARBA" id="ARBA00004196"/>
    </source>
</evidence>
<gene>
    <name evidence="6" type="ORF">MMF94_34480</name>
</gene>
<evidence type="ECO:0000256" key="2">
    <source>
        <dbReference type="ARBA" id="ARBA00023054"/>
    </source>
</evidence>
<feature type="transmembrane region" description="Helical" evidence="5">
    <location>
        <begin position="34"/>
        <end position="55"/>
    </location>
</feature>
<dbReference type="InterPro" id="IPR050465">
    <property type="entry name" value="UPF0194_transport"/>
</dbReference>
<feature type="compositionally biased region" description="Low complexity" evidence="4">
    <location>
        <begin position="242"/>
        <end position="254"/>
    </location>
</feature>
<keyword evidence="5" id="KW-0812">Transmembrane</keyword>
<feature type="compositionally biased region" description="Low complexity" evidence="4">
    <location>
        <begin position="435"/>
        <end position="458"/>
    </location>
</feature>
<feature type="compositionally biased region" description="Pro residues" evidence="4">
    <location>
        <begin position="255"/>
        <end position="278"/>
    </location>
</feature>
<keyword evidence="2 3" id="KW-0175">Coiled coil</keyword>
<evidence type="ECO:0000256" key="4">
    <source>
        <dbReference type="SAM" id="MobiDB-lite"/>
    </source>
</evidence>
<name>A0ABS9TQM0_9PSEU</name>
<dbReference type="PANTHER" id="PTHR32347:SF14">
    <property type="entry name" value="EFFLUX SYSTEM COMPONENT YKNX-RELATED"/>
    <property type="match status" value="1"/>
</dbReference>